<keyword evidence="2" id="KW-0813">Transport</keyword>
<dbReference type="GO" id="GO:0006811">
    <property type="term" value="P:monoatomic ion transport"/>
    <property type="evidence" value="ECO:0007669"/>
    <property type="project" value="UniProtKB-KW"/>
</dbReference>
<evidence type="ECO:0000256" key="10">
    <source>
        <dbReference type="SAM" id="Phobius"/>
    </source>
</evidence>
<dbReference type="CDD" id="cd13133">
    <property type="entry name" value="MATE_like_7"/>
    <property type="match status" value="1"/>
</dbReference>
<feature type="transmembrane region" description="Helical" evidence="10">
    <location>
        <begin position="404"/>
        <end position="426"/>
    </location>
</feature>
<dbReference type="Pfam" id="PF01554">
    <property type="entry name" value="MatE"/>
    <property type="match status" value="2"/>
</dbReference>
<gene>
    <name evidence="11" type="ORF">DC3_18320</name>
</gene>
<keyword evidence="5 10" id="KW-0812">Transmembrane</keyword>
<evidence type="ECO:0000256" key="6">
    <source>
        <dbReference type="ARBA" id="ARBA00022989"/>
    </source>
</evidence>
<feature type="transmembrane region" description="Helical" evidence="10">
    <location>
        <begin position="234"/>
        <end position="256"/>
    </location>
</feature>
<dbReference type="NCBIfam" id="TIGR00797">
    <property type="entry name" value="matE"/>
    <property type="match status" value="1"/>
</dbReference>
<keyword evidence="4" id="KW-1003">Cell membrane</keyword>
<keyword evidence="8 10" id="KW-0472">Membrane</keyword>
<dbReference type="InterPro" id="IPR002528">
    <property type="entry name" value="MATE_fam"/>
</dbReference>
<feature type="transmembrane region" description="Helical" evidence="10">
    <location>
        <begin position="276"/>
        <end position="297"/>
    </location>
</feature>
<keyword evidence="12" id="KW-1185">Reference proteome</keyword>
<organism evidence="11 12">
    <name type="scientific">Deinococcus cellulosilyticus (strain DSM 18568 / NBRC 106333 / KACC 11606 / 5516J-15)</name>
    <dbReference type="NCBI Taxonomy" id="1223518"/>
    <lineage>
        <taxon>Bacteria</taxon>
        <taxon>Thermotogati</taxon>
        <taxon>Deinococcota</taxon>
        <taxon>Deinococci</taxon>
        <taxon>Deinococcales</taxon>
        <taxon>Deinococcaceae</taxon>
        <taxon>Deinococcus</taxon>
    </lineage>
</organism>
<feature type="transmembrane region" description="Helical" evidence="10">
    <location>
        <begin position="164"/>
        <end position="187"/>
    </location>
</feature>
<feature type="transmembrane region" description="Helical" evidence="10">
    <location>
        <begin position="193"/>
        <end position="213"/>
    </location>
</feature>
<dbReference type="Proteomes" id="UP000321306">
    <property type="component" value="Unassembled WGS sequence"/>
</dbReference>
<feature type="transmembrane region" description="Helical" evidence="10">
    <location>
        <begin position="381"/>
        <end position="398"/>
    </location>
</feature>
<feature type="transmembrane region" description="Helical" evidence="10">
    <location>
        <begin position="53"/>
        <end position="79"/>
    </location>
</feature>
<feature type="transmembrane region" description="Helical" evidence="10">
    <location>
        <begin position="309"/>
        <end position="334"/>
    </location>
</feature>
<evidence type="ECO:0000256" key="1">
    <source>
        <dbReference type="ARBA" id="ARBA00004651"/>
    </source>
</evidence>
<evidence type="ECO:0000256" key="7">
    <source>
        <dbReference type="ARBA" id="ARBA00023065"/>
    </source>
</evidence>
<evidence type="ECO:0000256" key="3">
    <source>
        <dbReference type="ARBA" id="ARBA00022449"/>
    </source>
</evidence>
<dbReference type="GO" id="GO:0042910">
    <property type="term" value="F:xenobiotic transmembrane transporter activity"/>
    <property type="evidence" value="ECO:0007669"/>
    <property type="project" value="InterPro"/>
</dbReference>
<name>A0A511N155_DEIC1</name>
<dbReference type="GO" id="GO:0005886">
    <property type="term" value="C:plasma membrane"/>
    <property type="evidence" value="ECO:0007669"/>
    <property type="project" value="UniProtKB-SubCell"/>
</dbReference>
<evidence type="ECO:0000256" key="9">
    <source>
        <dbReference type="ARBA" id="ARBA00031636"/>
    </source>
</evidence>
<keyword evidence="7" id="KW-0406">Ion transport</keyword>
<dbReference type="PANTHER" id="PTHR43298">
    <property type="entry name" value="MULTIDRUG RESISTANCE PROTEIN NORM-RELATED"/>
    <property type="match status" value="1"/>
</dbReference>
<evidence type="ECO:0000256" key="2">
    <source>
        <dbReference type="ARBA" id="ARBA00022448"/>
    </source>
</evidence>
<dbReference type="RefSeq" id="WP_146884008.1">
    <property type="nucleotide sequence ID" value="NZ_BJXB01000006.1"/>
</dbReference>
<comment type="caution">
    <text evidence="11">The sequence shown here is derived from an EMBL/GenBank/DDBJ whole genome shotgun (WGS) entry which is preliminary data.</text>
</comment>
<evidence type="ECO:0000313" key="12">
    <source>
        <dbReference type="Proteomes" id="UP000321306"/>
    </source>
</evidence>
<evidence type="ECO:0000256" key="5">
    <source>
        <dbReference type="ARBA" id="ARBA00022692"/>
    </source>
</evidence>
<dbReference type="PANTHER" id="PTHR43298:SF2">
    <property type="entry name" value="FMN_FAD EXPORTER YEEO-RELATED"/>
    <property type="match status" value="1"/>
</dbReference>
<keyword evidence="6 10" id="KW-1133">Transmembrane helix</keyword>
<dbReference type="AlphaFoldDB" id="A0A511N155"/>
<dbReference type="PIRSF" id="PIRSF006603">
    <property type="entry name" value="DinF"/>
    <property type="match status" value="1"/>
</dbReference>
<accession>A0A511N155</accession>
<dbReference type="GO" id="GO:0015297">
    <property type="term" value="F:antiporter activity"/>
    <property type="evidence" value="ECO:0007669"/>
    <property type="project" value="UniProtKB-KW"/>
</dbReference>
<feature type="transmembrane region" description="Helical" evidence="10">
    <location>
        <begin position="91"/>
        <end position="116"/>
    </location>
</feature>
<reference evidence="11 12" key="1">
    <citation type="submission" date="2019-07" db="EMBL/GenBank/DDBJ databases">
        <title>Whole genome shotgun sequence of Deinococcus cellulosilyticus NBRC 106333.</title>
        <authorList>
            <person name="Hosoyama A."/>
            <person name="Uohara A."/>
            <person name="Ohji S."/>
            <person name="Ichikawa N."/>
        </authorList>
    </citation>
    <scope>NUCLEOTIDE SEQUENCE [LARGE SCALE GENOMIC DNA]</scope>
    <source>
        <strain evidence="11 12">NBRC 106333</strain>
    </source>
</reference>
<comment type="subcellular location">
    <subcellularLocation>
        <location evidence="1">Cell membrane</location>
        <topology evidence="1">Multi-pass membrane protein</topology>
    </subcellularLocation>
</comment>
<evidence type="ECO:0000256" key="4">
    <source>
        <dbReference type="ARBA" id="ARBA00022475"/>
    </source>
</evidence>
<dbReference type="EMBL" id="BJXB01000006">
    <property type="protein sequence ID" value="GEM46197.1"/>
    <property type="molecule type" value="Genomic_DNA"/>
</dbReference>
<evidence type="ECO:0000256" key="8">
    <source>
        <dbReference type="ARBA" id="ARBA00023136"/>
    </source>
</evidence>
<dbReference type="InterPro" id="IPR048279">
    <property type="entry name" value="MdtK-like"/>
</dbReference>
<sequence>MTTARRSSGLTSQLTQLAWPLMLSNLAYSMIGVTDTLFMGRLGQVEVGAVGLGWMYAFTITLLFRSYTNSVTTFVARAFGAGEPQEMRKWYGVYFTLSLFLALLVMLLGQPLIQAIVNLSNPEPALAKELLTYARIRLWETPFALLVILNVGYFLGVGNSRIPLILSWMTVILNAILAWVFIFQFGWGVAGAAWGAFIAVMVQCVVSFVVLFRQHGVMRPLWPHWKDASRTFRLGLPMGLADLSEVAGFSVFMTIISRLGTLELAASQIANQMASFGFMPAFALSAATGSLVSRFIGESSITTAQRVGWRGTIIGGSFMTLVAIAFITVPVPLVKLFTSDPALIDLCVKIMRVMALYQVVDGIAIILGGALSGAGDTRFRMLVTVLGSWSLLVLPAYLLTENGYGVQGAWTGALIYITSIALIYLWRFWSGRWKTKTL</sequence>
<feature type="transmembrane region" description="Helical" evidence="10">
    <location>
        <begin position="354"/>
        <end position="374"/>
    </location>
</feature>
<proteinExistence type="predicted"/>
<dbReference type="OrthoDB" id="62420at2"/>
<evidence type="ECO:0000313" key="11">
    <source>
        <dbReference type="EMBL" id="GEM46197.1"/>
    </source>
</evidence>
<keyword evidence="3" id="KW-0050">Antiport</keyword>
<dbReference type="InterPro" id="IPR050222">
    <property type="entry name" value="MATE_MdtK"/>
</dbReference>
<feature type="transmembrane region" description="Helical" evidence="10">
    <location>
        <begin position="136"/>
        <end position="157"/>
    </location>
</feature>
<protein>
    <recommendedName>
        <fullName evidence="9">Multidrug-efflux transporter</fullName>
    </recommendedName>
</protein>